<proteinExistence type="predicted"/>
<dbReference type="EMBL" id="JBHSNC010000054">
    <property type="protein sequence ID" value="MFC5531495.1"/>
    <property type="molecule type" value="Genomic_DNA"/>
</dbReference>
<dbReference type="InterPro" id="IPR019108">
    <property type="entry name" value="Caa3_assmbl_CtaG-rel"/>
</dbReference>
<evidence type="ECO:0000256" key="1">
    <source>
        <dbReference type="ARBA" id="ARBA00004651"/>
    </source>
</evidence>
<organism evidence="7 8">
    <name type="scientific">Cohnella yongneupensis</name>
    <dbReference type="NCBI Taxonomy" id="425006"/>
    <lineage>
        <taxon>Bacteria</taxon>
        <taxon>Bacillati</taxon>
        <taxon>Bacillota</taxon>
        <taxon>Bacilli</taxon>
        <taxon>Bacillales</taxon>
        <taxon>Paenibacillaceae</taxon>
        <taxon>Cohnella</taxon>
    </lineage>
</organism>
<evidence type="ECO:0000256" key="6">
    <source>
        <dbReference type="SAM" id="Phobius"/>
    </source>
</evidence>
<protein>
    <submittedName>
        <fullName evidence="7">Cytochrome c oxidase assembly factor CtaG</fullName>
    </submittedName>
</protein>
<accession>A0ABW0R389</accession>
<evidence type="ECO:0000256" key="4">
    <source>
        <dbReference type="ARBA" id="ARBA00022989"/>
    </source>
</evidence>
<comment type="subcellular location">
    <subcellularLocation>
        <location evidence="1">Cell membrane</location>
        <topology evidence="1">Multi-pass membrane protein</topology>
    </subcellularLocation>
</comment>
<feature type="transmembrane region" description="Helical" evidence="6">
    <location>
        <begin position="53"/>
        <end position="78"/>
    </location>
</feature>
<dbReference type="RefSeq" id="WP_378113456.1">
    <property type="nucleotide sequence ID" value="NZ_JBHSNC010000054.1"/>
</dbReference>
<dbReference type="Proteomes" id="UP001596108">
    <property type="component" value="Unassembled WGS sequence"/>
</dbReference>
<dbReference type="InterPro" id="IPR014108">
    <property type="entry name" value="Caa3-assmbl_CtaG"/>
</dbReference>
<keyword evidence="4 6" id="KW-1133">Transmembrane helix</keyword>
<evidence type="ECO:0000256" key="2">
    <source>
        <dbReference type="ARBA" id="ARBA00022475"/>
    </source>
</evidence>
<keyword evidence="8" id="KW-1185">Reference proteome</keyword>
<reference evidence="8" key="1">
    <citation type="journal article" date="2019" name="Int. J. Syst. Evol. Microbiol.">
        <title>The Global Catalogue of Microorganisms (GCM) 10K type strain sequencing project: providing services to taxonomists for standard genome sequencing and annotation.</title>
        <authorList>
            <consortium name="The Broad Institute Genomics Platform"/>
            <consortium name="The Broad Institute Genome Sequencing Center for Infectious Disease"/>
            <person name="Wu L."/>
            <person name="Ma J."/>
        </authorList>
    </citation>
    <scope>NUCLEOTIDE SEQUENCE [LARGE SCALE GENOMIC DNA]</scope>
    <source>
        <strain evidence="8">CGMCC 1.18578</strain>
    </source>
</reference>
<keyword evidence="3 6" id="KW-0812">Transmembrane</keyword>
<dbReference type="Pfam" id="PF09678">
    <property type="entry name" value="Caa3_CtaG"/>
    <property type="match status" value="1"/>
</dbReference>
<sequence>MWGLQYFSFRDLWSPLFMVFMMAVIVLYAFVVGPWRLRFKDSTPVSWGRQFSFILAAFLIYLTQGGPLSLLGHLMFTFHMTNMAVSYMIVPPLLLFGIPDWLWRNIFGLKFWRPLRVFMNPIVSLALFILLFSFYHMPDNHDWIMTHFTVHRLYYIALLISSIIMWWHVFLPVPEWRRISPLITLGYIFLGGLLLTPACVMIIFAENPLFAVYNDPQVWVKAMGYCVSGDPAAMLSKFDGPAFFNMMSAHDDQQLGGIIMKLLQEFVNAVALYMVFMQWYRRERASEDEPSMELAGVDPAGMNNV</sequence>
<evidence type="ECO:0000313" key="7">
    <source>
        <dbReference type="EMBL" id="MFC5531495.1"/>
    </source>
</evidence>
<dbReference type="NCBIfam" id="TIGR02737">
    <property type="entry name" value="caa3_CtaG"/>
    <property type="match status" value="1"/>
</dbReference>
<feature type="transmembrane region" description="Helical" evidence="6">
    <location>
        <begin position="185"/>
        <end position="205"/>
    </location>
</feature>
<comment type="caution">
    <text evidence="7">The sequence shown here is derived from an EMBL/GenBank/DDBJ whole genome shotgun (WGS) entry which is preliminary data.</text>
</comment>
<name>A0ABW0R389_9BACL</name>
<feature type="transmembrane region" description="Helical" evidence="6">
    <location>
        <begin position="84"/>
        <end position="103"/>
    </location>
</feature>
<keyword evidence="2" id="KW-1003">Cell membrane</keyword>
<feature type="transmembrane region" description="Helical" evidence="6">
    <location>
        <begin position="255"/>
        <end position="276"/>
    </location>
</feature>
<feature type="transmembrane region" description="Helical" evidence="6">
    <location>
        <begin position="154"/>
        <end position="173"/>
    </location>
</feature>
<keyword evidence="5 6" id="KW-0472">Membrane</keyword>
<feature type="transmembrane region" description="Helical" evidence="6">
    <location>
        <begin position="12"/>
        <end position="32"/>
    </location>
</feature>
<evidence type="ECO:0000313" key="8">
    <source>
        <dbReference type="Proteomes" id="UP001596108"/>
    </source>
</evidence>
<evidence type="ECO:0000256" key="3">
    <source>
        <dbReference type="ARBA" id="ARBA00022692"/>
    </source>
</evidence>
<feature type="transmembrane region" description="Helical" evidence="6">
    <location>
        <begin position="115"/>
        <end position="134"/>
    </location>
</feature>
<gene>
    <name evidence="7" type="primary">ctaG</name>
    <name evidence="7" type="ORF">ACFPQ4_18910</name>
</gene>
<evidence type="ECO:0000256" key="5">
    <source>
        <dbReference type="ARBA" id="ARBA00023136"/>
    </source>
</evidence>